<protein>
    <submittedName>
        <fullName evidence="3">SCP-like extracellular</fullName>
    </submittedName>
</protein>
<proteinExistence type="predicted"/>
<dbReference type="PROSITE" id="PS51257">
    <property type="entry name" value="PROKAR_LIPOPROTEIN"/>
    <property type="match status" value="1"/>
</dbReference>
<keyword evidence="1" id="KW-0732">Signal</keyword>
<feature type="signal peptide" evidence="1">
    <location>
        <begin position="1"/>
        <end position="23"/>
    </location>
</feature>
<dbReference type="InterPro" id="IPR014044">
    <property type="entry name" value="CAP_dom"/>
</dbReference>
<evidence type="ECO:0000259" key="2">
    <source>
        <dbReference type="SMART" id="SM00198"/>
    </source>
</evidence>
<evidence type="ECO:0000256" key="1">
    <source>
        <dbReference type="SAM" id="SignalP"/>
    </source>
</evidence>
<accession>A0A317CCP2</accession>
<dbReference type="InterPro" id="IPR001283">
    <property type="entry name" value="CRISP-related"/>
</dbReference>
<dbReference type="GO" id="GO:0005576">
    <property type="term" value="C:extracellular region"/>
    <property type="evidence" value="ECO:0007669"/>
    <property type="project" value="InterPro"/>
</dbReference>
<name>A0A317CCP2_9GAMM</name>
<dbReference type="EMBL" id="QGKL01000029">
    <property type="protein sequence ID" value="PWQ96394.1"/>
    <property type="molecule type" value="Genomic_DNA"/>
</dbReference>
<dbReference type="Proteomes" id="UP000245506">
    <property type="component" value="Unassembled WGS sequence"/>
</dbReference>
<dbReference type="SMART" id="SM00198">
    <property type="entry name" value="SCP"/>
    <property type="match status" value="1"/>
</dbReference>
<reference evidence="3 4" key="1">
    <citation type="submission" date="2018-05" db="EMBL/GenBank/DDBJ databases">
        <title>Leucothrix arctica sp. nov., isolated from Arctic seawater.</title>
        <authorList>
            <person name="Choi A."/>
            <person name="Baek K."/>
        </authorList>
    </citation>
    <scope>NUCLEOTIDE SEQUENCE [LARGE SCALE GENOMIC DNA]</scope>
    <source>
        <strain evidence="3 4">IMCC9719</strain>
    </source>
</reference>
<sequence length="211" mass="23628">MSWKNTKKVAISLAAAVLLVACGGGNSNQKEVVRHTAPDAHGHKEATALGAISNRSRFANSVAAHNKVRTAHGLNPMRWSDSLAAYAQEWADQLANTNNCKMRHRPHNGGKFNQVHGENLWWASPRVWSDGLKEVQNITIDRVVKDWADEKPFYNYNTNGCKAGEQCGHYTQIVWRETTEVGCAYQQCSDKSQLWVCNYNPPGNYIGERPY</sequence>
<dbReference type="InterPro" id="IPR018244">
    <property type="entry name" value="Allrgn_V5/Tpx1_CS"/>
</dbReference>
<dbReference type="FunFam" id="3.40.33.10:FF:000004">
    <property type="entry name" value="CAP, cysteine-rich secretory protein, antigen 5"/>
    <property type="match status" value="1"/>
</dbReference>
<dbReference type="PRINTS" id="PR00837">
    <property type="entry name" value="V5TPXLIKE"/>
</dbReference>
<feature type="chain" id="PRO_5016369854" evidence="1">
    <location>
        <begin position="24"/>
        <end position="211"/>
    </location>
</feature>
<organism evidence="3 4">
    <name type="scientific">Leucothrix arctica</name>
    <dbReference type="NCBI Taxonomy" id="1481894"/>
    <lineage>
        <taxon>Bacteria</taxon>
        <taxon>Pseudomonadati</taxon>
        <taxon>Pseudomonadota</taxon>
        <taxon>Gammaproteobacteria</taxon>
        <taxon>Thiotrichales</taxon>
        <taxon>Thiotrichaceae</taxon>
        <taxon>Leucothrix</taxon>
    </lineage>
</organism>
<dbReference type="OrthoDB" id="9794228at2"/>
<evidence type="ECO:0000313" key="3">
    <source>
        <dbReference type="EMBL" id="PWQ96394.1"/>
    </source>
</evidence>
<gene>
    <name evidence="3" type="ORF">DKT75_10445</name>
</gene>
<dbReference type="InterPro" id="IPR035940">
    <property type="entry name" value="CAP_sf"/>
</dbReference>
<dbReference type="PROSITE" id="PS01009">
    <property type="entry name" value="CRISP_1"/>
    <property type="match status" value="1"/>
</dbReference>
<dbReference type="PANTHER" id="PTHR10334">
    <property type="entry name" value="CYSTEINE-RICH SECRETORY PROTEIN-RELATED"/>
    <property type="match status" value="1"/>
</dbReference>
<evidence type="ECO:0000313" key="4">
    <source>
        <dbReference type="Proteomes" id="UP000245506"/>
    </source>
</evidence>
<dbReference type="Pfam" id="PF00188">
    <property type="entry name" value="CAP"/>
    <property type="match status" value="1"/>
</dbReference>
<dbReference type="Gene3D" id="3.40.33.10">
    <property type="entry name" value="CAP"/>
    <property type="match status" value="1"/>
</dbReference>
<dbReference type="SUPFAM" id="SSF55797">
    <property type="entry name" value="PR-1-like"/>
    <property type="match status" value="1"/>
</dbReference>
<feature type="domain" description="SCP" evidence="2">
    <location>
        <begin position="56"/>
        <end position="207"/>
    </location>
</feature>
<dbReference type="RefSeq" id="WP_109823365.1">
    <property type="nucleotide sequence ID" value="NZ_QGKL01000029.1"/>
</dbReference>
<comment type="caution">
    <text evidence="3">The sequence shown here is derived from an EMBL/GenBank/DDBJ whole genome shotgun (WGS) entry which is preliminary data.</text>
</comment>
<keyword evidence="4" id="KW-1185">Reference proteome</keyword>
<dbReference type="AlphaFoldDB" id="A0A317CCP2"/>